<comment type="catalytic activity">
    <reaction evidence="8">
        <text>L-seryl-[protein] + ATP = O-phospho-L-seryl-[protein] + ADP + H(+)</text>
        <dbReference type="Rhea" id="RHEA:17989"/>
        <dbReference type="Rhea" id="RHEA-COMP:9863"/>
        <dbReference type="Rhea" id="RHEA-COMP:11604"/>
        <dbReference type="ChEBI" id="CHEBI:15378"/>
        <dbReference type="ChEBI" id="CHEBI:29999"/>
        <dbReference type="ChEBI" id="CHEBI:30616"/>
        <dbReference type="ChEBI" id="CHEBI:83421"/>
        <dbReference type="ChEBI" id="CHEBI:456216"/>
        <dbReference type="EC" id="2.7.11.1"/>
    </reaction>
</comment>
<evidence type="ECO:0000256" key="2">
    <source>
        <dbReference type="ARBA" id="ARBA00022527"/>
    </source>
</evidence>
<evidence type="ECO:0000256" key="1">
    <source>
        <dbReference type="ARBA" id="ARBA00005575"/>
    </source>
</evidence>
<dbReference type="STRING" id="619300.G3AR58"/>
<feature type="domain" description="FHA" evidence="12">
    <location>
        <begin position="606"/>
        <end position="655"/>
    </location>
</feature>
<keyword evidence="9" id="KW-0829">Tyrosine-protein kinase</keyword>
<dbReference type="InParanoid" id="G3AR58"/>
<dbReference type="SUPFAM" id="SSF56112">
    <property type="entry name" value="Protein kinase-like (PK-like)"/>
    <property type="match status" value="1"/>
</dbReference>
<feature type="compositionally biased region" description="Basic and acidic residues" evidence="11">
    <location>
        <begin position="525"/>
        <end position="536"/>
    </location>
</feature>
<name>G3AR58_SPAPN</name>
<evidence type="ECO:0000256" key="9">
    <source>
        <dbReference type="PIRNR" id="PIRNR000661"/>
    </source>
</evidence>
<dbReference type="GO" id="GO:0006270">
    <property type="term" value="P:DNA replication initiation"/>
    <property type="evidence" value="ECO:0007669"/>
    <property type="project" value="EnsemblFungi"/>
</dbReference>
<dbReference type="GO" id="GO:0043247">
    <property type="term" value="P:telomere maintenance in response to DNA damage"/>
    <property type="evidence" value="ECO:0007669"/>
    <property type="project" value="EnsemblFungi"/>
</dbReference>
<dbReference type="Gene3D" id="2.60.200.20">
    <property type="match status" value="2"/>
</dbReference>
<dbReference type="eggNOG" id="KOG0615">
    <property type="taxonomic scope" value="Eukaryota"/>
</dbReference>
<feature type="compositionally biased region" description="Low complexity" evidence="11">
    <location>
        <begin position="1"/>
        <end position="20"/>
    </location>
</feature>
<dbReference type="GO" id="GO:0004674">
    <property type="term" value="F:protein serine/threonine kinase activity"/>
    <property type="evidence" value="ECO:0007669"/>
    <property type="project" value="UniProtKB-KW"/>
</dbReference>
<keyword evidence="9" id="KW-0227">DNA damage</keyword>
<dbReference type="GO" id="GO:0009202">
    <property type="term" value="P:deoxyribonucleoside triphosphate biosynthetic process"/>
    <property type="evidence" value="ECO:0007669"/>
    <property type="project" value="EnsemblFungi"/>
</dbReference>
<comment type="function">
    <text evidence="9">Controls S-phase checkpoint as well as G1 and G2 DNA damage checkpoints. Phosphorylates proteins on serine, threonine, and tyrosine. Prevents entry into anaphase and mitotic exit after DNA damage via regulation of the Polo kinase CDC5.</text>
</comment>
<dbReference type="GO" id="GO:0006281">
    <property type="term" value="P:DNA repair"/>
    <property type="evidence" value="ECO:0007669"/>
    <property type="project" value="EnsemblFungi"/>
</dbReference>
<dbReference type="InterPro" id="IPR016256">
    <property type="entry name" value="Ser/Thr_kinase_Rad53"/>
</dbReference>
<dbReference type="FunFam" id="1.10.510.10:FF:000651">
    <property type="entry name" value="Serine/threonine-protein kinase RAD53"/>
    <property type="match status" value="1"/>
</dbReference>
<evidence type="ECO:0000256" key="3">
    <source>
        <dbReference type="ARBA" id="ARBA00022679"/>
    </source>
</evidence>
<dbReference type="PANTHER" id="PTHR44167:SF24">
    <property type="entry name" value="SERINE_THREONINE-PROTEIN KINASE CHK2"/>
    <property type="match status" value="1"/>
</dbReference>
<dbReference type="PANTHER" id="PTHR44167">
    <property type="entry name" value="OVARIAN-SPECIFIC SERINE/THREONINE-PROTEIN KINASE LOK-RELATED"/>
    <property type="match status" value="1"/>
</dbReference>
<dbReference type="EMBL" id="GL996503">
    <property type="protein sequence ID" value="EGW31233.1"/>
    <property type="molecule type" value="Genomic_DNA"/>
</dbReference>
<dbReference type="InterPro" id="IPR008271">
    <property type="entry name" value="Ser/Thr_kinase_AS"/>
</dbReference>
<dbReference type="PROSITE" id="PS50011">
    <property type="entry name" value="PROTEIN_KINASE_DOM"/>
    <property type="match status" value="1"/>
</dbReference>
<evidence type="ECO:0000256" key="4">
    <source>
        <dbReference type="ARBA" id="ARBA00022741"/>
    </source>
</evidence>
<dbReference type="InterPro" id="IPR000719">
    <property type="entry name" value="Prot_kinase_dom"/>
</dbReference>
<dbReference type="GO" id="GO:0003688">
    <property type="term" value="F:DNA replication origin binding"/>
    <property type="evidence" value="ECO:0007669"/>
    <property type="project" value="EnsemblFungi"/>
</dbReference>
<dbReference type="GO" id="GO:0008104">
    <property type="term" value="P:intracellular protein localization"/>
    <property type="evidence" value="ECO:0007669"/>
    <property type="project" value="EnsemblFungi"/>
</dbReference>
<comment type="subcellular location">
    <subcellularLocation>
        <location evidence="9">Nucleus</location>
    </subcellularLocation>
</comment>
<evidence type="ECO:0000259" key="13">
    <source>
        <dbReference type="PROSITE" id="PS50011"/>
    </source>
</evidence>
<gene>
    <name evidence="14" type="ORF">SPAPADRAFT_140761</name>
</gene>
<dbReference type="GO" id="GO:0004712">
    <property type="term" value="F:protein serine/threonine/tyrosine kinase activity"/>
    <property type="evidence" value="ECO:0007669"/>
    <property type="project" value="UniProtKB-EC"/>
</dbReference>
<evidence type="ECO:0000256" key="7">
    <source>
        <dbReference type="ARBA" id="ARBA00047899"/>
    </source>
</evidence>
<feature type="domain" description="Protein kinase" evidence="13">
    <location>
        <begin position="167"/>
        <end position="443"/>
    </location>
</feature>
<dbReference type="GO" id="GO:0030447">
    <property type="term" value="P:filamentous growth"/>
    <property type="evidence" value="ECO:0007669"/>
    <property type="project" value="UniProtKB-ARBA"/>
</dbReference>
<dbReference type="PIRSF" id="PIRSF000661">
    <property type="entry name" value="Ser/Thr_PK_RAD53"/>
    <property type="match status" value="1"/>
</dbReference>
<dbReference type="InterPro" id="IPR011009">
    <property type="entry name" value="Kinase-like_dom_sf"/>
</dbReference>
<keyword evidence="3 9" id="KW-0808">Transferase</keyword>
<dbReference type="Gene3D" id="3.30.200.20">
    <property type="entry name" value="Phosphorylase Kinase, domain 1"/>
    <property type="match status" value="1"/>
</dbReference>
<dbReference type="Pfam" id="PF00069">
    <property type="entry name" value="Pkinase"/>
    <property type="match status" value="1"/>
</dbReference>
<feature type="binding site" evidence="10">
    <location>
        <position position="196"/>
    </location>
    <ligand>
        <name>ATP</name>
        <dbReference type="ChEBI" id="CHEBI:30616"/>
    </ligand>
</feature>
<dbReference type="GO" id="GO:0005634">
    <property type="term" value="C:nucleus"/>
    <property type="evidence" value="ECO:0007669"/>
    <property type="project" value="UniProtKB-SubCell"/>
</dbReference>
<dbReference type="AlphaFoldDB" id="G3AR58"/>
<dbReference type="FunFam" id="3.30.200.20:FF:000315">
    <property type="entry name" value="Calcium-dependent protein kinase 3"/>
    <property type="match status" value="1"/>
</dbReference>
<evidence type="ECO:0000256" key="11">
    <source>
        <dbReference type="SAM" id="MobiDB-lite"/>
    </source>
</evidence>
<feature type="region of interest" description="Disordered" evidence="11">
    <location>
        <begin position="1"/>
        <end position="23"/>
    </location>
</feature>
<sequence length="730" mass="81482">METQPQTQPTQQSPLTQPSSNATGDSNRICRLLCSTGQLQPYDLLLDHPIVKSKMTWTFGRGSDCDLVIGQGHMRVSSRHFRIWLEVGKTSVWITDISTNGTYLNGVRLVKSQKFMLNQGDEISVGVGKETDVIKFIVLFSDAFNPTTSASSNISDEDQSGIHRDFIIKNETIGQGAFATVKKAVERNTGEAYAVKIINRRKALNTGGGDAMTGVERELSILGKLDHPNIVKMKSFYEDMDNYYIVMELVPGGDLMDFVAANGAIGEDATQVITKQILEGIAYVHKKGISHRDLKPDNILIKQDDPILVKITDFGLAKFSDNTTFMKTFCGTLAYVAPEVITGKYGSSQTPDSLSSSPKNNYSCLVDIWSLGCLVYVLLTSHLPFNGKTQANMFTKIKRGEFHEAPLNSYEVSQEGRDFLECCLQVNPRLRITAEEALKHKWLADVYTEESQQLSLSQSQSQQSRKIDNGIPIDTSMSKIDEDIMLRPLDQKKKHNQEFKVPKRVVPLSQPHAVPHPRASPIEEITNKGKRDREHPPSASENGKRSKIRKFEALSIHEPSYLKNNELSDIKEESATSNINEDAFITLEPLPGSLCGRAISINKPVFSIGRSDACDFEFNDDRLSKIHCLIHKSENDGIWLLDMSTNSCIINSTIIGRDKKAKLTSGQSLYLFQDHKSDEQVGFKVVIHNESGEDDSQSDVDIFPQDTRDRQFKNVVLREGALNPSSGMFY</sequence>
<feature type="compositionally biased region" description="Low complexity" evidence="11">
    <location>
        <begin position="455"/>
        <end position="464"/>
    </location>
</feature>
<accession>G3AR58</accession>
<organism evidence="15">
    <name type="scientific">Spathaspora passalidarum (strain NRRL Y-27907 / 11-Y1)</name>
    <dbReference type="NCBI Taxonomy" id="619300"/>
    <lineage>
        <taxon>Eukaryota</taxon>
        <taxon>Fungi</taxon>
        <taxon>Dikarya</taxon>
        <taxon>Ascomycota</taxon>
        <taxon>Saccharomycotina</taxon>
        <taxon>Pichiomycetes</taxon>
        <taxon>Debaryomycetaceae</taxon>
        <taxon>Spathaspora</taxon>
    </lineage>
</organism>
<evidence type="ECO:0000259" key="12">
    <source>
        <dbReference type="PROSITE" id="PS50006"/>
    </source>
</evidence>
<dbReference type="Pfam" id="PF00498">
    <property type="entry name" value="FHA"/>
    <property type="match status" value="2"/>
</dbReference>
<dbReference type="PROSITE" id="PS00108">
    <property type="entry name" value="PROTEIN_KINASE_ST"/>
    <property type="match status" value="1"/>
</dbReference>
<dbReference type="InterPro" id="IPR017441">
    <property type="entry name" value="Protein_kinase_ATP_BS"/>
</dbReference>
<evidence type="ECO:0000256" key="5">
    <source>
        <dbReference type="ARBA" id="ARBA00022777"/>
    </source>
</evidence>
<keyword evidence="6 9" id="KW-0067">ATP-binding</keyword>
<dbReference type="SMART" id="SM00240">
    <property type="entry name" value="FHA"/>
    <property type="match status" value="2"/>
</dbReference>
<feature type="domain" description="FHA" evidence="12">
    <location>
        <begin position="57"/>
        <end position="109"/>
    </location>
</feature>
<keyword evidence="9" id="KW-0131">Cell cycle</keyword>
<dbReference type="GO" id="GO:0000077">
    <property type="term" value="P:DNA damage checkpoint signaling"/>
    <property type="evidence" value="ECO:0007669"/>
    <property type="project" value="EnsemblFungi"/>
</dbReference>
<dbReference type="GO" id="GO:0051598">
    <property type="term" value="P:meiotic recombination checkpoint signaling"/>
    <property type="evidence" value="ECO:0007669"/>
    <property type="project" value="TreeGrafter"/>
</dbReference>
<evidence type="ECO:0000256" key="10">
    <source>
        <dbReference type="PROSITE-ProRule" id="PRU10141"/>
    </source>
</evidence>
<dbReference type="SMART" id="SM00220">
    <property type="entry name" value="S_TKc"/>
    <property type="match status" value="1"/>
</dbReference>
<dbReference type="GO" id="GO:0005524">
    <property type="term" value="F:ATP binding"/>
    <property type="evidence" value="ECO:0007669"/>
    <property type="project" value="UniProtKB-UniRule"/>
</dbReference>
<keyword evidence="9" id="KW-0539">Nucleus</keyword>
<dbReference type="Gene3D" id="1.10.510.10">
    <property type="entry name" value="Transferase(Phosphotransferase) domain 1"/>
    <property type="match status" value="1"/>
</dbReference>
<comment type="catalytic activity">
    <reaction evidence="9">
        <text>L-threonyl-[protein] + ATP = O-phospho-L-threonyl-[protein] + ADP + H(+)</text>
        <dbReference type="Rhea" id="RHEA:46608"/>
        <dbReference type="Rhea" id="RHEA-COMP:11060"/>
        <dbReference type="Rhea" id="RHEA-COMP:11605"/>
        <dbReference type="ChEBI" id="CHEBI:15378"/>
        <dbReference type="ChEBI" id="CHEBI:30013"/>
        <dbReference type="ChEBI" id="CHEBI:30616"/>
        <dbReference type="ChEBI" id="CHEBI:61977"/>
        <dbReference type="ChEBI" id="CHEBI:456216"/>
        <dbReference type="EC" id="2.7.12.1"/>
    </reaction>
</comment>
<dbReference type="RefSeq" id="XP_007376011.1">
    <property type="nucleotide sequence ID" value="XM_007375949.1"/>
</dbReference>
<protein>
    <recommendedName>
        <fullName evidence="9">Serine/threonine-protein kinase RAD53</fullName>
        <ecNumber evidence="9">2.7.12.1</ecNumber>
    </recommendedName>
</protein>
<dbReference type="EC" id="2.7.12.1" evidence="9"/>
<dbReference type="OrthoDB" id="10252171at2759"/>
<keyword evidence="5 9" id="KW-0418">Kinase</keyword>
<comment type="similarity">
    <text evidence="1 9">Belongs to the protein kinase superfamily. CAMK Ser/Thr protein kinase family. CHEK2 subfamily.</text>
</comment>
<evidence type="ECO:0000256" key="6">
    <source>
        <dbReference type="ARBA" id="ARBA00022840"/>
    </source>
</evidence>
<dbReference type="FunCoup" id="G3AR58">
    <property type="interactions" value="418"/>
</dbReference>
<dbReference type="HOGENOM" id="CLU_379543_0_0_1"/>
<comment type="catalytic activity">
    <reaction evidence="7">
        <text>L-threonyl-[protein] + ATP = O-phospho-L-threonyl-[protein] + ADP + H(+)</text>
        <dbReference type="Rhea" id="RHEA:46608"/>
        <dbReference type="Rhea" id="RHEA-COMP:11060"/>
        <dbReference type="Rhea" id="RHEA-COMP:11605"/>
        <dbReference type="ChEBI" id="CHEBI:15378"/>
        <dbReference type="ChEBI" id="CHEBI:30013"/>
        <dbReference type="ChEBI" id="CHEBI:30616"/>
        <dbReference type="ChEBI" id="CHEBI:61977"/>
        <dbReference type="ChEBI" id="CHEBI:456216"/>
        <dbReference type="EC" id="2.7.11.1"/>
    </reaction>
</comment>
<dbReference type="KEGG" id="spaa:SPAPADRAFT_140761"/>
<evidence type="ECO:0000256" key="8">
    <source>
        <dbReference type="ARBA" id="ARBA00048679"/>
    </source>
</evidence>
<keyword evidence="4 9" id="KW-0547">Nucleotide-binding</keyword>
<dbReference type="GO" id="GO:0004713">
    <property type="term" value="F:protein tyrosine kinase activity"/>
    <property type="evidence" value="ECO:0007669"/>
    <property type="project" value="UniProtKB-KW"/>
</dbReference>
<dbReference type="InterPro" id="IPR000253">
    <property type="entry name" value="FHA_dom"/>
</dbReference>
<dbReference type="GO" id="GO:0005829">
    <property type="term" value="C:cytosol"/>
    <property type="evidence" value="ECO:0007669"/>
    <property type="project" value="EnsemblFungi"/>
</dbReference>
<dbReference type="GO" id="GO:0106310">
    <property type="term" value="F:protein serine kinase activity"/>
    <property type="evidence" value="ECO:0007669"/>
    <property type="project" value="RHEA"/>
</dbReference>
<evidence type="ECO:0000313" key="15">
    <source>
        <dbReference type="Proteomes" id="UP000000709"/>
    </source>
</evidence>
<evidence type="ECO:0000313" key="14">
    <source>
        <dbReference type="EMBL" id="EGW31233.1"/>
    </source>
</evidence>
<dbReference type="GeneID" id="18870316"/>
<dbReference type="OMA" id="HEGPLKD"/>
<proteinExistence type="inferred from homology"/>
<dbReference type="PROSITE" id="PS50006">
    <property type="entry name" value="FHA_DOMAIN"/>
    <property type="match status" value="2"/>
</dbReference>
<reference evidence="14 15" key="1">
    <citation type="journal article" date="2011" name="Proc. Natl. Acad. Sci. U.S.A.">
        <title>Comparative genomics of xylose-fermenting fungi for enhanced biofuel production.</title>
        <authorList>
            <person name="Wohlbach D.J."/>
            <person name="Kuo A."/>
            <person name="Sato T.K."/>
            <person name="Potts K.M."/>
            <person name="Salamov A.A."/>
            <person name="LaButti K.M."/>
            <person name="Sun H."/>
            <person name="Clum A."/>
            <person name="Pangilinan J.L."/>
            <person name="Lindquist E.A."/>
            <person name="Lucas S."/>
            <person name="Lapidus A."/>
            <person name="Jin M."/>
            <person name="Gunawan C."/>
            <person name="Balan V."/>
            <person name="Dale B.E."/>
            <person name="Jeffries T.W."/>
            <person name="Zinkel R."/>
            <person name="Barry K.W."/>
            <person name="Grigoriev I.V."/>
            <person name="Gasch A.P."/>
        </authorList>
    </citation>
    <scope>NUCLEOTIDE SEQUENCE [LARGE SCALE GENOMIC DNA]</scope>
    <source>
        <strain evidence="15">NRRL Y-27907 / 11-Y1</strain>
    </source>
</reference>
<feature type="region of interest" description="Disordered" evidence="11">
    <location>
        <begin position="493"/>
        <end position="545"/>
    </location>
</feature>
<keyword evidence="2 9" id="KW-0723">Serine/threonine-protein kinase</keyword>
<feature type="region of interest" description="Disordered" evidence="11">
    <location>
        <begin position="455"/>
        <end position="474"/>
    </location>
</feature>
<dbReference type="InterPro" id="IPR008984">
    <property type="entry name" value="SMAD_FHA_dom_sf"/>
</dbReference>
<dbReference type="SUPFAM" id="SSF49879">
    <property type="entry name" value="SMAD/FHA domain"/>
    <property type="match status" value="2"/>
</dbReference>
<dbReference type="Proteomes" id="UP000000709">
    <property type="component" value="Unassembled WGS sequence"/>
</dbReference>
<keyword evidence="15" id="KW-1185">Reference proteome</keyword>
<dbReference type="PROSITE" id="PS00107">
    <property type="entry name" value="PROTEIN_KINASE_ATP"/>
    <property type="match status" value="1"/>
</dbReference>